<dbReference type="RefSeq" id="YP_009237818.1">
    <property type="nucleotide sequence ID" value="NC_029644.1"/>
</dbReference>
<dbReference type="GO" id="GO:1990904">
    <property type="term" value="C:ribonucleoprotein complex"/>
    <property type="evidence" value="ECO:0007669"/>
    <property type="project" value="UniProtKB-KW"/>
</dbReference>
<dbReference type="GO" id="GO:0003729">
    <property type="term" value="F:mRNA binding"/>
    <property type="evidence" value="ECO:0007669"/>
    <property type="project" value="TreeGrafter"/>
</dbReference>
<dbReference type="GO" id="GO:0005840">
    <property type="term" value="C:ribosome"/>
    <property type="evidence" value="ECO:0007669"/>
    <property type="project" value="UniProtKB-KW"/>
</dbReference>
<proteinExistence type="inferred from homology"/>
<name>A0A0C5DZE3_GRALE</name>
<dbReference type="CDD" id="cd00392">
    <property type="entry name" value="Ribosomal_L13"/>
    <property type="match status" value="1"/>
</dbReference>
<evidence type="ECO:0000256" key="2">
    <source>
        <dbReference type="ARBA" id="ARBA00022980"/>
    </source>
</evidence>
<evidence type="ECO:0000256" key="4">
    <source>
        <dbReference type="HAMAP-Rule" id="MF_01366"/>
    </source>
</evidence>
<dbReference type="Pfam" id="PF00572">
    <property type="entry name" value="Ribosomal_L13"/>
    <property type="match status" value="1"/>
</dbReference>
<dbReference type="PIRSF" id="PIRSF002181">
    <property type="entry name" value="Ribosomal_L13"/>
    <property type="match status" value="1"/>
</dbReference>
<dbReference type="PANTHER" id="PTHR11545">
    <property type="entry name" value="RIBOSOMAL PROTEIN L13"/>
    <property type="match status" value="1"/>
</dbReference>
<dbReference type="GO" id="GO:0006412">
    <property type="term" value="P:translation"/>
    <property type="evidence" value="ECO:0007669"/>
    <property type="project" value="UniProtKB-UniRule"/>
</dbReference>
<keyword evidence="2 4" id="KW-0689">Ribosomal protein</keyword>
<keyword evidence="3 4" id="KW-0687">Ribonucleoprotein</keyword>
<dbReference type="InterPro" id="IPR005823">
    <property type="entry name" value="Ribosomal_uL13_bac-type"/>
</dbReference>
<evidence type="ECO:0000256" key="3">
    <source>
        <dbReference type="ARBA" id="ARBA00023274"/>
    </source>
</evidence>
<protein>
    <recommendedName>
        <fullName evidence="4">Large ribosomal subunit protein uL13c</fullName>
    </recommendedName>
</protein>
<keyword evidence="5" id="KW-0934">Plastid</keyword>
<dbReference type="PANTHER" id="PTHR11545:SF2">
    <property type="entry name" value="LARGE RIBOSOMAL SUBUNIT PROTEIN UL13M"/>
    <property type="match status" value="1"/>
</dbReference>
<geneLocation type="chloroplast" evidence="5"/>
<dbReference type="GO" id="GO:0003735">
    <property type="term" value="F:structural constituent of ribosome"/>
    <property type="evidence" value="ECO:0007669"/>
    <property type="project" value="InterPro"/>
</dbReference>
<dbReference type="GO" id="GO:0009507">
    <property type="term" value="C:chloroplast"/>
    <property type="evidence" value="ECO:0007669"/>
    <property type="project" value="UniProtKB-SubCell"/>
</dbReference>
<dbReference type="GO" id="GO:0017148">
    <property type="term" value="P:negative regulation of translation"/>
    <property type="evidence" value="ECO:0007669"/>
    <property type="project" value="TreeGrafter"/>
</dbReference>
<accession>A0A0C5DZE3</accession>
<dbReference type="NCBIfam" id="TIGR01066">
    <property type="entry name" value="rplM_bact"/>
    <property type="match status" value="1"/>
</dbReference>
<dbReference type="EMBL" id="KU179794">
    <property type="protein sequence ID" value="AML79879.1"/>
    <property type="molecule type" value="Genomic_DNA"/>
</dbReference>
<gene>
    <name evidence="4 5" type="primary">rpl13</name>
</gene>
<reference evidence="5" key="1">
    <citation type="submission" date="2014-12" db="EMBL/GenBank/DDBJ databases">
        <title>The complete chloroplast genome of Gracilariopsis lemaneiformis.</title>
        <authorList>
            <person name="Bi G."/>
            <person name="Du Q."/>
            <person name="Sui Z."/>
            <person name="Mao Y."/>
        </authorList>
    </citation>
    <scope>NUCLEOTIDE SEQUENCE</scope>
</reference>
<evidence type="ECO:0000313" key="6">
    <source>
        <dbReference type="EMBL" id="AML79879.1"/>
    </source>
</evidence>
<comment type="subunit">
    <text evidence="4">Part of the 50S ribosomal subunit.</text>
</comment>
<evidence type="ECO:0000256" key="1">
    <source>
        <dbReference type="ARBA" id="ARBA00006227"/>
    </source>
</evidence>
<dbReference type="InterPro" id="IPR036899">
    <property type="entry name" value="Ribosomal_uL13_sf"/>
</dbReference>
<dbReference type="AlphaFoldDB" id="A0A0C5DZE3"/>
<comment type="subcellular location">
    <subcellularLocation>
        <location evidence="4">Plastid</location>
        <location evidence="4">Chloroplast</location>
    </subcellularLocation>
</comment>
<comment type="similarity">
    <text evidence="1 4">Belongs to the universal ribosomal protein uL13 family.</text>
</comment>
<dbReference type="EMBL" id="KP330491">
    <property type="protein sequence ID" value="AJO68419.1"/>
    <property type="molecule type" value="Genomic_DNA"/>
</dbReference>
<evidence type="ECO:0000313" key="5">
    <source>
        <dbReference type="EMBL" id="AJO68419.1"/>
    </source>
</evidence>
<reference evidence="6" key="2">
    <citation type="journal article" date="2016" name="Mitochondrial DNA Part B Resour">
        <title>The complete chloroplast genome of Gracilariopsis lemaneiformis, an important economic red alga of the family Gracilariaceae.</title>
        <authorList>
            <person name="Zhang Y."/>
            <person name="Guo Y.-M."/>
            <person name="Li T.-J."/>
            <person name="Chen C.-H."/>
            <person name="Shen K.-N."/>
            <person name="Hsiao C.-D."/>
        </authorList>
    </citation>
    <scope>NUCLEOTIDE SEQUENCE</scope>
</reference>
<dbReference type="InterPro" id="IPR005822">
    <property type="entry name" value="Ribosomal_uL13"/>
</dbReference>
<sequence>MNKTYIPQLKIDHQWFIINAENQNLGKLSSKVAQILKGKSTNTYSPHLNSNIHIVLLNSKLINLTGKKKLNKIYKKHSGYPGGLKVKTFYEIQSKQPNKILEKSIRGMLPKGRLGRQLFRQLKIYPENIHPHEAQKPQIIKLDLD</sequence>
<organism evidence="5">
    <name type="scientific">Gracilariopsis lemaneiformis</name>
    <name type="common">Red alga</name>
    <name type="synonym">Gracilaria lemaneiformis</name>
    <dbReference type="NCBI Taxonomy" id="2782"/>
    <lineage>
        <taxon>Eukaryota</taxon>
        <taxon>Rhodophyta</taxon>
        <taxon>Florideophyceae</taxon>
        <taxon>Rhodymeniophycidae</taxon>
        <taxon>Gracilariales</taxon>
        <taxon>Gracilariaceae</taxon>
        <taxon>Gracilariopsis</taxon>
    </lineage>
</organism>
<dbReference type="HAMAP" id="MF_01366">
    <property type="entry name" value="Ribosomal_uL13"/>
    <property type="match status" value="1"/>
</dbReference>
<dbReference type="Gene3D" id="3.90.1180.10">
    <property type="entry name" value="Ribosomal protein L13"/>
    <property type="match status" value="1"/>
</dbReference>
<dbReference type="GeneID" id="26995301"/>
<keyword evidence="5" id="KW-0150">Chloroplast</keyword>
<dbReference type="SUPFAM" id="SSF52161">
    <property type="entry name" value="Ribosomal protein L13"/>
    <property type="match status" value="1"/>
</dbReference>